<dbReference type="AlphaFoldDB" id="A0A1R3I6T6"/>
<evidence type="ECO:0000256" key="1">
    <source>
        <dbReference type="SAM" id="MobiDB-lite"/>
    </source>
</evidence>
<evidence type="ECO:0000313" key="2">
    <source>
        <dbReference type="EMBL" id="OMO78270.1"/>
    </source>
</evidence>
<sequence>MSSFSSKPCLPRNPSRPISPHRKSPPPSTTVSELRLASDDLHHESKRSPWSIDSRSGHYPTRPRLYLHRSDLNRAEIKTSDLGIQPFDEANFRGKEKRRTRAFSLCVYLSKVEKSGQVIHEPVEIGSGKER</sequence>
<comment type="caution">
    <text evidence="2">The sequence shown here is derived from an EMBL/GenBank/DDBJ whole genome shotgun (WGS) entry which is preliminary data.</text>
</comment>
<name>A0A1R3I6T6_9ROSI</name>
<accession>A0A1R3I6T6</accession>
<dbReference type="Proteomes" id="UP000187203">
    <property type="component" value="Unassembled WGS sequence"/>
</dbReference>
<feature type="region of interest" description="Disordered" evidence="1">
    <location>
        <begin position="1"/>
        <end position="62"/>
    </location>
</feature>
<proteinExistence type="predicted"/>
<gene>
    <name evidence="2" type="ORF">COLO4_24791</name>
</gene>
<evidence type="ECO:0000313" key="3">
    <source>
        <dbReference type="Proteomes" id="UP000187203"/>
    </source>
</evidence>
<organism evidence="2 3">
    <name type="scientific">Corchorus olitorius</name>
    <dbReference type="NCBI Taxonomy" id="93759"/>
    <lineage>
        <taxon>Eukaryota</taxon>
        <taxon>Viridiplantae</taxon>
        <taxon>Streptophyta</taxon>
        <taxon>Embryophyta</taxon>
        <taxon>Tracheophyta</taxon>
        <taxon>Spermatophyta</taxon>
        <taxon>Magnoliopsida</taxon>
        <taxon>eudicotyledons</taxon>
        <taxon>Gunneridae</taxon>
        <taxon>Pentapetalae</taxon>
        <taxon>rosids</taxon>
        <taxon>malvids</taxon>
        <taxon>Malvales</taxon>
        <taxon>Malvaceae</taxon>
        <taxon>Grewioideae</taxon>
        <taxon>Apeibeae</taxon>
        <taxon>Corchorus</taxon>
    </lineage>
</organism>
<reference evidence="3" key="1">
    <citation type="submission" date="2013-09" db="EMBL/GenBank/DDBJ databases">
        <title>Corchorus olitorius genome sequencing.</title>
        <authorList>
            <person name="Alam M."/>
            <person name="Haque M.S."/>
            <person name="Islam M.S."/>
            <person name="Emdad E.M."/>
            <person name="Islam M.M."/>
            <person name="Ahmed B."/>
            <person name="Halim A."/>
            <person name="Hossen Q.M.M."/>
            <person name="Hossain M.Z."/>
            <person name="Ahmed R."/>
            <person name="Khan M.M."/>
            <person name="Islam R."/>
            <person name="Rashid M.M."/>
            <person name="Khan S.A."/>
            <person name="Rahman M.S."/>
            <person name="Alam M."/>
            <person name="Yahiya A.S."/>
            <person name="Khan M.S."/>
            <person name="Azam M.S."/>
            <person name="Haque T."/>
            <person name="Lashkar M.Z.H."/>
            <person name="Akhand A.I."/>
            <person name="Morshed G."/>
            <person name="Roy S."/>
            <person name="Uddin K.S."/>
            <person name="Rabeya T."/>
            <person name="Hossain A.S."/>
            <person name="Chowdhury A."/>
            <person name="Snigdha A.R."/>
            <person name="Mortoza M.S."/>
            <person name="Matin S.A."/>
            <person name="Hoque S.M.E."/>
            <person name="Islam M.K."/>
            <person name="Roy D.K."/>
            <person name="Haider R."/>
            <person name="Moosa M.M."/>
            <person name="Elias S.M."/>
            <person name="Hasan A.M."/>
            <person name="Jahan S."/>
            <person name="Shafiuddin M."/>
            <person name="Mahmood N."/>
            <person name="Shommy N.S."/>
        </authorList>
    </citation>
    <scope>NUCLEOTIDE SEQUENCE [LARGE SCALE GENOMIC DNA]</scope>
    <source>
        <strain evidence="3">cv. O-4</strain>
    </source>
</reference>
<dbReference type="EMBL" id="AWUE01018787">
    <property type="protein sequence ID" value="OMO78270.1"/>
    <property type="molecule type" value="Genomic_DNA"/>
</dbReference>
<protein>
    <submittedName>
        <fullName evidence="2">Uncharacterized protein</fullName>
    </submittedName>
</protein>
<feature type="compositionally biased region" description="Basic and acidic residues" evidence="1">
    <location>
        <begin position="36"/>
        <end position="47"/>
    </location>
</feature>
<keyword evidence="3" id="KW-1185">Reference proteome</keyword>